<dbReference type="CDD" id="cd14267">
    <property type="entry name" value="Rif1_CTD_C-II_like"/>
    <property type="match status" value="1"/>
</dbReference>
<dbReference type="PANTHER" id="PTHR22928">
    <property type="entry name" value="TELOMERE-ASSOCIATED PROTEIN RIF1"/>
    <property type="match status" value="1"/>
</dbReference>
<name>A0A674A0W2_SALTR</name>
<feature type="region of interest" description="Disordered" evidence="7">
    <location>
        <begin position="1091"/>
        <end position="1789"/>
    </location>
</feature>
<feature type="compositionally biased region" description="Polar residues" evidence="7">
    <location>
        <begin position="367"/>
        <end position="390"/>
    </location>
</feature>
<feature type="compositionally biased region" description="Low complexity" evidence="7">
    <location>
        <begin position="1336"/>
        <end position="1351"/>
    </location>
</feature>
<feature type="region of interest" description="Disordered" evidence="7">
    <location>
        <begin position="2116"/>
        <end position="2135"/>
    </location>
</feature>
<feature type="compositionally biased region" description="Polar residues" evidence="7">
    <location>
        <begin position="1527"/>
        <end position="1548"/>
    </location>
</feature>
<proteinExistence type="predicted"/>
<evidence type="ECO:0000256" key="6">
    <source>
        <dbReference type="ARBA" id="ARBA00023306"/>
    </source>
</evidence>
<feature type="compositionally biased region" description="Basic and acidic residues" evidence="7">
    <location>
        <begin position="1511"/>
        <end position="1520"/>
    </location>
</feature>
<dbReference type="InterPro" id="IPR011989">
    <property type="entry name" value="ARM-like"/>
</dbReference>
<keyword evidence="6" id="KW-0131">Cell cycle</keyword>
<feature type="region of interest" description="Disordered" evidence="7">
    <location>
        <begin position="1860"/>
        <end position="1883"/>
    </location>
</feature>
<dbReference type="Ensembl" id="ENSSTUT00000055210.1">
    <property type="protein sequence ID" value="ENSSTUP00000052808.1"/>
    <property type="gene ID" value="ENSSTUG00000022263.1"/>
</dbReference>
<feature type="compositionally biased region" description="Polar residues" evidence="7">
    <location>
        <begin position="1478"/>
        <end position="1503"/>
    </location>
</feature>
<comment type="subcellular location">
    <subcellularLocation>
        <location evidence="2">Chromosome</location>
        <location evidence="2">Telomere</location>
    </subcellularLocation>
    <subcellularLocation>
        <location evidence="1">Nucleus</location>
    </subcellularLocation>
</comment>
<keyword evidence="3" id="KW-0158">Chromosome</keyword>
<gene>
    <name evidence="9" type="primary">RIF1</name>
    <name evidence="9" type="synonym">rif1</name>
</gene>
<evidence type="ECO:0000256" key="3">
    <source>
        <dbReference type="ARBA" id="ARBA00022454"/>
    </source>
</evidence>
<dbReference type="Gene3D" id="1.25.10.10">
    <property type="entry name" value="Leucine-rich Repeat Variant"/>
    <property type="match status" value="1"/>
</dbReference>
<feature type="compositionally biased region" description="Polar residues" evidence="7">
    <location>
        <begin position="1429"/>
        <end position="1441"/>
    </location>
</feature>
<feature type="compositionally biased region" description="Acidic residues" evidence="7">
    <location>
        <begin position="1093"/>
        <end position="1108"/>
    </location>
</feature>
<reference evidence="9" key="2">
    <citation type="submission" date="2025-09" db="UniProtKB">
        <authorList>
            <consortium name="Ensembl"/>
        </authorList>
    </citation>
    <scope>IDENTIFICATION</scope>
</reference>
<keyword evidence="10" id="KW-1185">Reference proteome</keyword>
<keyword evidence="5" id="KW-0539">Nucleus</keyword>
<evidence type="ECO:0000256" key="4">
    <source>
        <dbReference type="ARBA" id="ARBA00022895"/>
    </source>
</evidence>
<feature type="compositionally biased region" description="Acidic residues" evidence="7">
    <location>
        <begin position="1724"/>
        <end position="1733"/>
    </location>
</feature>
<feature type="compositionally biased region" description="Basic and acidic residues" evidence="7">
    <location>
        <begin position="1309"/>
        <end position="1321"/>
    </location>
</feature>
<sequence>MAMVPSTSSGLLPLLESLEDSTAGQPEQTDAYLTIANRLSGDDGKQFLPAVVKHFPRLGKTFQTHISSQNAELSQAALQALGFCVFHVHVVSAISANFAEEILSALSSLVVKSTDKNTCTRALWVISKQNFPSEVVAKKVPEILRALECVQTREDIQSVVMEHESLNVVISLLEQASAQMGEDAVQWAKLVIPLVVHSASKVRLRAAAALEMGLPLLLEKQKEVAAIVEPLMSSKLIPELQKLFSTKNETNVLKLWPLFVRLLGKVSACNDLSSPNIKKIAFIAWKSLIDNFSLNPEILCSAKRLKLLMQPLSSIQVRTEALLLTKLEVWWYLVVKLGANLSAHFEQVGVPLLQCTLGPDSALPATPSRSSSQCSAVGTTTPKSGSPAFSSSTVPRLNLNTSVVVAQAYPSIQLLGLEMLLHYFLGPEVTTAAAKNKLTLSLEPISHPFLSSPFSFTKHAPLLITAVRDSFICIGKDAPDALLALIWQNLVSFVSTMIDAGNKKERQGSEVLTLLLQALQSIISSEALPAHRALSLLELTVKGIPQRVLGSASYQVGKMDVLNGTPALFLVLLFYNHSLVAGFVEDERFFLCLETLVSCGLSGPTSPLAFGEAVLGAVGRSAGTLGNKEQLWRMWSLVVNPLTDTITQSNEVNQGDALEHNFSAVLTALMFPVTYLLPGKVLPQMTQKSMLGTWCRLYKVFARCSALVATAEENVCCEELCVKMAAVLDRKALKVIGSLWINTVSADFSPYTPQFQLKMKSPHTPLTWVRKKSKALGNLSTFQTLLVQSLETFNELEAPETVPNGTGLALVSILSILFSNLSLGTAIQEALASLSHPLVALYEQSHYKCVLSLQLEKLLSDVLGCLQIRSALAYDDELLALLSPLLCVLFLHRRKPVRSLATQFWNATFANTLVLVYPEELKPVLSQVKQNTPILLPGFQSVEVPDELSGHESSQLETKLSGIQVTSGVKRDSLLPRAEEMKDRNSKTSTKLTKLDFGSHKLPRREELEEQASIDFVFIPPETKERVLTEHQKEVKRTKRVDIPAMYNNLDASLDTTVFTQYTQSQEESFEMAEPAMEEEPAEEVILESTDVSMEDANEDVPLEDSDVPMESREEGTSPNVSGGSDIISGTPKKHNSRRQSFITLEKYAEGKPASPASVVKFTGPLTRTSNIQEQEAASQKPSAETEADTDRQDSQETEQVRHKSSRNESFLKEGEEHKSSENKKESEVEIITEKRSSETTEDDVIPDTQSQVEVLKEVPVPAVEEVMGNNSQEEEESNGLLEDSTSSQSTPSQGEPRRSGRRRSRPLRPGEDAEERDDKDKRRKTSQPGEEVSQTDSPKTTPSPASPTDSQSQGRASRRSKLAVEEDGGKDKLRRRSHKEVSELSQSNSQVATPSPAGDSNRQTQGWRSNKLVREQKKRGVAKKELSQSDSITVTASDNDSQSQSRRSQRSKLAVEVEEDGNQKRKGSRAQKEKPSQTDSHVATPSQLESQSQGRTSRSKAISDSEEFDLLDKVEKQDPTEEEQSQSDSQMATLSPASQTGDTQSHGRSSRRSKLVTESEEQGKDKQKRRVGTENTLSQIDSKITTPSATSSATPKDSQSQGRASRKSKVPLEVAELEDKTSPNVATDSAAAPEMSQTDSQVTPSATRQTDSQPRPRGRFSKRSKLEEQVKKASSSPMPTPTIATESSQVADQAGTQESPQGSRRTTRQRASQGLLSSNVENSESDVSETWEDAQKPKKRGRNPKSTEGLPSPLATVGSGEPGAYQEIPMNSSESSLKSESEKSDMHNPLSEALEVKISQDVDETIKSINSFKPDMDVLKLPLITKNDMGQREANTEMVDIEDNNDLTLHPLDSVAPLNFDTSEAPVPLHHPSTSKDVLCQESPPKQKSLEAMMGLEVGQSPSSGRIRGMWTPSASPSTSILKKGQKRPIEEESPSPFTKSRRVSFADPIQHQELADDIDRRSPVIRSSSPRTKTTSITQPKYITTPTKGLLIFSPRNLCSPGYKSSKKCLISEMSQEPRPIPKDCVYPALVSCSTPVEAVLPQITSNMWPRGFGHLVRARNIKTVGDLSALTPSEIKNLPIRSPKISNVKTALKTYHEQQVMPRTFKTMLDEPVSMEQGSEDRLDQSRPDHQRPEGDLLLEVESLGALLAGEELSRCSPDQLVQLHDQLGGMMKNVVVQLQSRLLSQNKDSGP</sequence>
<dbReference type="InterPro" id="IPR022031">
    <property type="entry name" value="Rif1_N"/>
</dbReference>
<feature type="domain" description="Telomere-associated protein Rif1 N-terminal" evidence="8">
    <location>
        <begin position="26"/>
        <end position="348"/>
    </location>
</feature>
<dbReference type="GeneTree" id="ENSGT00390000012204"/>
<dbReference type="GO" id="GO:0000723">
    <property type="term" value="P:telomere maintenance"/>
    <property type="evidence" value="ECO:0007669"/>
    <property type="project" value="TreeGrafter"/>
</dbReference>
<feature type="compositionally biased region" description="Basic and acidic residues" evidence="7">
    <location>
        <begin position="1556"/>
        <end position="1566"/>
    </location>
</feature>
<evidence type="ECO:0000256" key="2">
    <source>
        <dbReference type="ARBA" id="ARBA00004574"/>
    </source>
</evidence>
<feature type="compositionally biased region" description="Polar residues" evidence="7">
    <location>
        <begin position="1166"/>
        <end position="1183"/>
    </location>
</feature>
<feature type="compositionally biased region" description="Polar residues" evidence="7">
    <location>
        <begin position="1673"/>
        <end position="1717"/>
    </location>
</feature>
<feature type="region of interest" description="Disordered" evidence="7">
    <location>
        <begin position="364"/>
        <end position="390"/>
    </location>
</feature>
<evidence type="ECO:0000313" key="10">
    <source>
        <dbReference type="Proteomes" id="UP000472277"/>
    </source>
</evidence>
<dbReference type="Proteomes" id="UP000472277">
    <property type="component" value="Chromosome 24"/>
</dbReference>
<feature type="compositionally biased region" description="Basic and acidic residues" evidence="7">
    <location>
        <begin position="1189"/>
        <end position="1239"/>
    </location>
</feature>
<feature type="compositionally biased region" description="Low complexity" evidence="7">
    <location>
        <begin position="1586"/>
        <end position="1596"/>
    </location>
</feature>
<dbReference type="GO" id="GO:0005634">
    <property type="term" value="C:nucleus"/>
    <property type="evidence" value="ECO:0007669"/>
    <property type="project" value="UniProtKB-SubCell"/>
</dbReference>
<feature type="compositionally biased region" description="Polar residues" evidence="7">
    <location>
        <begin position="1574"/>
        <end position="1585"/>
    </location>
</feature>
<feature type="compositionally biased region" description="Basic and acidic residues" evidence="7">
    <location>
        <begin position="1778"/>
        <end position="1787"/>
    </location>
</feature>
<feature type="compositionally biased region" description="Basic and acidic residues" evidence="7">
    <location>
        <begin position="1363"/>
        <end position="1372"/>
    </location>
</feature>
<dbReference type="PANTHER" id="PTHR22928:SF3">
    <property type="entry name" value="TELOMERE-ASSOCIATED PROTEIN RIF1"/>
    <property type="match status" value="1"/>
</dbReference>
<evidence type="ECO:0000313" key="9">
    <source>
        <dbReference type="Ensembl" id="ENSSTUP00000052808.1"/>
    </source>
</evidence>
<feature type="compositionally biased region" description="Polar residues" evidence="7">
    <location>
        <begin position="1636"/>
        <end position="1654"/>
    </location>
</feature>
<accession>A0A674A0W2</accession>
<reference evidence="9" key="1">
    <citation type="submission" date="2025-08" db="UniProtKB">
        <authorList>
            <consortium name="Ensembl"/>
        </authorList>
    </citation>
    <scope>IDENTIFICATION</scope>
</reference>
<evidence type="ECO:0000256" key="7">
    <source>
        <dbReference type="SAM" id="MobiDB-lite"/>
    </source>
</evidence>
<protein>
    <submittedName>
        <fullName evidence="9">Replication timing regulatory factor 1</fullName>
    </submittedName>
</protein>
<evidence type="ECO:0000256" key="1">
    <source>
        <dbReference type="ARBA" id="ARBA00004123"/>
    </source>
</evidence>
<dbReference type="SUPFAM" id="SSF48371">
    <property type="entry name" value="ARM repeat"/>
    <property type="match status" value="1"/>
</dbReference>
<evidence type="ECO:0000256" key="5">
    <source>
        <dbReference type="ARBA" id="ARBA00023242"/>
    </source>
</evidence>
<keyword evidence="4" id="KW-0779">Telomere</keyword>
<feature type="region of interest" description="Disordered" evidence="7">
    <location>
        <begin position="1900"/>
        <end position="1944"/>
    </location>
</feature>
<dbReference type="Pfam" id="PF12231">
    <property type="entry name" value="Rif1_N"/>
    <property type="match status" value="1"/>
</dbReference>
<feature type="compositionally biased region" description="Polar residues" evidence="7">
    <location>
        <begin position="1384"/>
        <end position="1409"/>
    </location>
</feature>
<organism evidence="9 10">
    <name type="scientific">Salmo trutta</name>
    <name type="common">Brown trout</name>
    <dbReference type="NCBI Taxonomy" id="8032"/>
    <lineage>
        <taxon>Eukaryota</taxon>
        <taxon>Metazoa</taxon>
        <taxon>Chordata</taxon>
        <taxon>Craniata</taxon>
        <taxon>Vertebrata</taxon>
        <taxon>Euteleostomi</taxon>
        <taxon>Actinopterygii</taxon>
        <taxon>Neopterygii</taxon>
        <taxon>Teleostei</taxon>
        <taxon>Protacanthopterygii</taxon>
        <taxon>Salmoniformes</taxon>
        <taxon>Salmonidae</taxon>
        <taxon>Salmoninae</taxon>
        <taxon>Salmo</taxon>
    </lineage>
</organism>
<dbReference type="InterPro" id="IPR016024">
    <property type="entry name" value="ARM-type_fold"/>
</dbReference>
<dbReference type="GO" id="GO:0140445">
    <property type="term" value="C:chromosome, telomeric repeat region"/>
    <property type="evidence" value="ECO:0007669"/>
    <property type="project" value="TreeGrafter"/>
</dbReference>
<feature type="compositionally biased region" description="Basic and acidic residues" evidence="7">
    <location>
        <begin position="2122"/>
        <end position="2135"/>
    </location>
</feature>
<evidence type="ECO:0000259" key="8">
    <source>
        <dbReference type="Pfam" id="PF12231"/>
    </source>
</evidence>